<dbReference type="AlphaFoldDB" id="A0A068S556"/>
<comment type="caution">
    <text evidence="1">The sequence shown here is derived from an EMBL/GenBank/DDBJ whole genome shotgun (WGS) entry which is preliminary data.</text>
</comment>
<keyword evidence="2" id="KW-1185">Reference proteome</keyword>
<evidence type="ECO:0000313" key="2">
    <source>
        <dbReference type="Proteomes" id="UP000027586"/>
    </source>
</evidence>
<proteinExistence type="predicted"/>
<protein>
    <submittedName>
        <fullName evidence="1">Uncharacterized protein</fullName>
    </submittedName>
</protein>
<name>A0A068S556_9FUNG</name>
<organism evidence="1 2">
    <name type="scientific">Lichtheimia corymbifera JMRC:FSU:9682</name>
    <dbReference type="NCBI Taxonomy" id="1263082"/>
    <lineage>
        <taxon>Eukaryota</taxon>
        <taxon>Fungi</taxon>
        <taxon>Fungi incertae sedis</taxon>
        <taxon>Mucoromycota</taxon>
        <taxon>Mucoromycotina</taxon>
        <taxon>Mucoromycetes</taxon>
        <taxon>Mucorales</taxon>
        <taxon>Lichtheimiaceae</taxon>
        <taxon>Lichtheimia</taxon>
    </lineage>
</organism>
<reference evidence="1" key="1">
    <citation type="submission" date="2013-08" db="EMBL/GenBank/DDBJ databases">
        <title>Gene expansion shapes genome architecture in the human pathogen Lichtheimia corymbifera: an evolutionary genomics analysis in the ancient terrestrial Mucorales (Mucoromycotina).</title>
        <authorList>
            <person name="Schwartze V.U."/>
            <person name="Winter S."/>
            <person name="Shelest E."/>
            <person name="Marcet-Houben M."/>
            <person name="Horn F."/>
            <person name="Wehner S."/>
            <person name="Hoffmann K."/>
            <person name="Riege K."/>
            <person name="Sammeth M."/>
            <person name="Nowrousian M."/>
            <person name="Valiante V."/>
            <person name="Linde J."/>
            <person name="Jacobsen I.D."/>
            <person name="Marz M."/>
            <person name="Brakhage A.A."/>
            <person name="Gabaldon T."/>
            <person name="Bocker S."/>
            <person name="Voigt K."/>
        </authorList>
    </citation>
    <scope>NUCLEOTIDE SEQUENCE [LARGE SCALE GENOMIC DNA]</scope>
    <source>
        <strain evidence="1">FSU 9682</strain>
    </source>
</reference>
<dbReference type="Proteomes" id="UP000027586">
    <property type="component" value="Unassembled WGS sequence"/>
</dbReference>
<sequence length="73" mass="7869">MLFSTSITSINTNAGRSSSTISSCSSPATDMLGIQYIEQREMNAMERLEGGYMIPANAPLRHKDITTALELGS</sequence>
<dbReference type="EMBL" id="CBTN010000037">
    <property type="protein sequence ID" value="CDH56396.1"/>
    <property type="molecule type" value="Genomic_DNA"/>
</dbReference>
<dbReference type="VEuPathDB" id="FungiDB:LCOR_07451.1"/>
<evidence type="ECO:0000313" key="1">
    <source>
        <dbReference type="EMBL" id="CDH56396.1"/>
    </source>
</evidence>
<accession>A0A068S556</accession>
<gene>
    <name evidence="1" type="ORF">LCOR_07451.1</name>
</gene>